<evidence type="ECO:0000313" key="3">
    <source>
        <dbReference type="Proteomes" id="UP000182569"/>
    </source>
</evidence>
<dbReference type="Pfam" id="PF00534">
    <property type="entry name" value="Glycos_transf_1"/>
    <property type="match status" value="1"/>
</dbReference>
<evidence type="ECO:0000259" key="1">
    <source>
        <dbReference type="Pfam" id="PF00534"/>
    </source>
</evidence>
<dbReference type="STRING" id="1552.A7L45_12315"/>
<proteinExistence type="predicted"/>
<dbReference type="PANTHER" id="PTHR12526:SF638">
    <property type="entry name" value="SPORE COAT PROTEIN SA"/>
    <property type="match status" value="1"/>
</dbReference>
<dbReference type="AlphaFoldDB" id="A0A1J0GHK7"/>
<dbReference type="EMBL" id="CP015756">
    <property type="protein sequence ID" value="APC40803.1"/>
    <property type="molecule type" value="Genomic_DNA"/>
</dbReference>
<dbReference type="SUPFAM" id="SSF53756">
    <property type="entry name" value="UDP-Glycosyltransferase/glycogen phosphorylase"/>
    <property type="match status" value="1"/>
</dbReference>
<evidence type="ECO:0000313" key="2">
    <source>
        <dbReference type="EMBL" id="APC40803.1"/>
    </source>
</evidence>
<dbReference type="GO" id="GO:0016757">
    <property type="term" value="F:glycosyltransferase activity"/>
    <property type="evidence" value="ECO:0007669"/>
    <property type="project" value="InterPro"/>
</dbReference>
<keyword evidence="3" id="KW-1185">Reference proteome</keyword>
<accession>A0A1J0GHK7</accession>
<reference evidence="3" key="1">
    <citation type="journal article" date="2016" name="Front. Microbiol.">
        <title>Complete Genome Sequence of Clostridium estertheticum DSM 8809, a Microbe Identified in Spoiled Vacuum Packed Beef.</title>
        <authorList>
            <person name="Yu Z."/>
            <person name="Gunn L."/>
            <person name="Brennan E."/>
            <person name="Reid R."/>
            <person name="Wall P.G."/>
            <person name="Gaora O.P."/>
            <person name="Hurley D."/>
            <person name="Bolton D."/>
            <person name="Fanning S."/>
        </authorList>
    </citation>
    <scope>NUCLEOTIDE SEQUENCE [LARGE SCALE GENOMIC DNA]</scope>
    <source>
        <strain evidence="3">DSM 8809</strain>
    </source>
</reference>
<protein>
    <recommendedName>
        <fullName evidence="1">Glycosyl transferase family 1 domain-containing protein</fullName>
    </recommendedName>
</protein>
<dbReference type="Gene3D" id="3.40.50.2000">
    <property type="entry name" value="Glycogen Phosphorylase B"/>
    <property type="match status" value="2"/>
</dbReference>
<gene>
    <name evidence="2" type="ORF">A7L45_12315</name>
</gene>
<dbReference type="OrthoDB" id="9795068at2"/>
<dbReference type="CDD" id="cd03801">
    <property type="entry name" value="GT4_PimA-like"/>
    <property type="match status" value="1"/>
</dbReference>
<feature type="domain" description="Glycosyl transferase family 1" evidence="1">
    <location>
        <begin position="182"/>
        <end position="358"/>
    </location>
</feature>
<dbReference type="InterPro" id="IPR001296">
    <property type="entry name" value="Glyco_trans_1"/>
</dbReference>
<sequence length="381" mass="43128">MKIAIICTEKLAYPPINGGAVQMYLEGALPMLSKLHEITVFSIQDPKLPNRAFENNVKYIRLPARTSDEYILGLKKFLTNEFDLVHVFNRPRWVPFLSRGLTCAFSLSLHNEMFGHNKISNELASACINRVSFITTVSGFIADGVKKLYPFAKEKLYPVYSAVDCNLYKPVCNNDVKDSSRNILREKYGLKDYKTILYVGRLTPKKGTHIVLDAMNSVMESHPNTALMIIGSKWYGGNQPTDYVKLLKRISKELKGPVIFTGFLSPYEIPKYYSIGDIFVNLSQWREPLARVHYEAMAAGLPIITTNRGGNAEVMEDGINGFVINGNDCENPRVLERNILRLLNNKELCLELGANGRKLAEEKYNFNRLANDLLKLFDSVK</sequence>
<organism evidence="2 3">
    <name type="scientific">Clostridium estertheticum subsp. estertheticum</name>
    <dbReference type="NCBI Taxonomy" id="1552"/>
    <lineage>
        <taxon>Bacteria</taxon>
        <taxon>Bacillati</taxon>
        <taxon>Bacillota</taxon>
        <taxon>Clostridia</taxon>
        <taxon>Eubacteriales</taxon>
        <taxon>Clostridiaceae</taxon>
        <taxon>Clostridium</taxon>
    </lineage>
</organism>
<dbReference type="Proteomes" id="UP000182569">
    <property type="component" value="Chromosome"/>
</dbReference>
<dbReference type="PANTHER" id="PTHR12526">
    <property type="entry name" value="GLYCOSYLTRANSFERASE"/>
    <property type="match status" value="1"/>
</dbReference>
<dbReference type="KEGG" id="ceu:A7L45_12315"/>
<name>A0A1J0GHK7_9CLOT</name>
<dbReference type="RefSeq" id="WP_071613093.1">
    <property type="nucleotide sequence ID" value="NZ_CP015756.1"/>
</dbReference>